<evidence type="ECO:0000256" key="3">
    <source>
        <dbReference type="SAM" id="Phobius"/>
    </source>
</evidence>
<feature type="region of interest" description="Disordered" evidence="2">
    <location>
        <begin position="53"/>
        <end position="77"/>
    </location>
</feature>
<feature type="transmembrane region" description="Helical" evidence="3">
    <location>
        <begin position="84"/>
        <end position="108"/>
    </location>
</feature>
<gene>
    <name evidence="6" type="ORF">H9742_07555</name>
</gene>
<feature type="domain" description="GH29D-like beta-sandwich" evidence="5">
    <location>
        <begin position="317"/>
        <end position="372"/>
    </location>
</feature>
<dbReference type="Pfam" id="PF13287">
    <property type="entry name" value="Fn3_assoc"/>
    <property type="match status" value="1"/>
</dbReference>
<dbReference type="Pfam" id="PF13240">
    <property type="entry name" value="Zn_Ribbon_1"/>
    <property type="match status" value="1"/>
</dbReference>
<comment type="caution">
    <text evidence="6">The sequence shown here is derived from an EMBL/GenBank/DDBJ whole genome shotgun (WGS) entry which is preliminary data.</text>
</comment>
<dbReference type="AlphaFoldDB" id="A0A9D1R5N9"/>
<dbReference type="Gene3D" id="1.25.40.10">
    <property type="entry name" value="Tetratricopeptide repeat domain"/>
    <property type="match status" value="1"/>
</dbReference>
<proteinExistence type="predicted"/>
<sequence length="486" mass="54987">MKCPNCGAEIREGSLYCEHCGEDIHIVPDFEPEVEFSLEQTLSGIVEELGDSKSEKIAEPEENASGKQNKEHGRKRAKRRKKKLALLIGGCVFLGLLISAAVWSVAIYRYNSLDYQVQRAVQCVESGQYDQAVGYYSRALSLDENNIELKFALAEAYFLKNNRIEYEYLLREIVKDADATTQQLERAYGKLIAIYRARENYQTINDLILGSENSSIISTYQSYIAMAPEFSIPEGYYNEVQPLKLTAFGSGRIYYTLDGSEPDENSSQYTAPIILEDGDYIIKAYFVNENGIVSECVTKEYHIDIEEIPAPEISAVSGEYNFPIYIEVLSDEEDVYYTTDGTTPTYSSTPYTGPIPMPLGKSVFRFAKIVDGRCGNVSERTYQLEMNTEFTPQDAETAVVEYIVSTGKIFDENGYFNETNARYLYQYQYVTNISEIDDFYVISEIFEDADGIRTKTGSHFAVNAYTGAVFKLQTDENNQLTLVEIE</sequence>
<dbReference type="SUPFAM" id="SSF48452">
    <property type="entry name" value="TPR-like"/>
    <property type="match status" value="1"/>
</dbReference>
<organism evidence="6 7">
    <name type="scientific">Candidatus Acetatifactor stercoripullorum</name>
    <dbReference type="NCBI Taxonomy" id="2838414"/>
    <lineage>
        <taxon>Bacteria</taxon>
        <taxon>Bacillati</taxon>
        <taxon>Bacillota</taxon>
        <taxon>Clostridia</taxon>
        <taxon>Lachnospirales</taxon>
        <taxon>Lachnospiraceae</taxon>
        <taxon>Acetatifactor</taxon>
    </lineage>
</organism>
<keyword evidence="3" id="KW-1133">Transmembrane helix</keyword>
<dbReference type="InterPro" id="IPR026870">
    <property type="entry name" value="Zinc_ribbon_dom"/>
</dbReference>
<keyword evidence="1" id="KW-0802">TPR repeat</keyword>
<feature type="domain" description="Zinc-ribbon" evidence="4">
    <location>
        <begin position="2"/>
        <end position="21"/>
    </location>
</feature>
<reference evidence="6" key="2">
    <citation type="submission" date="2021-04" db="EMBL/GenBank/DDBJ databases">
        <authorList>
            <person name="Gilroy R."/>
        </authorList>
    </citation>
    <scope>NUCLEOTIDE SEQUENCE</scope>
    <source>
        <strain evidence="6">CHK195-6426</strain>
    </source>
</reference>
<evidence type="ECO:0000256" key="1">
    <source>
        <dbReference type="PROSITE-ProRule" id="PRU00339"/>
    </source>
</evidence>
<dbReference type="Pfam" id="PF13414">
    <property type="entry name" value="TPR_11"/>
    <property type="match status" value="1"/>
</dbReference>
<reference evidence="6" key="1">
    <citation type="journal article" date="2021" name="PeerJ">
        <title>Extensive microbial diversity within the chicken gut microbiome revealed by metagenomics and culture.</title>
        <authorList>
            <person name="Gilroy R."/>
            <person name="Ravi A."/>
            <person name="Getino M."/>
            <person name="Pursley I."/>
            <person name="Horton D.L."/>
            <person name="Alikhan N.F."/>
            <person name="Baker D."/>
            <person name="Gharbi K."/>
            <person name="Hall N."/>
            <person name="Watson M."/>
            <person name="Adriaenssens E.M."/>
            <person name="Foster-Nyarko E."/>
            <person name="Jarju S."/>
            <person name="Secka A."/>
            <person name="Antonio M."/>
            <person name="Oren A."/>
            <person name="Chaudhuri R.R."/>
            <person name="La Ragione R."/>
            <person name="Hildebrand F."/>
            <person name="Pallen M.J."/>
        </authorList>
    </citation>
    <scope>NUCLEOTIDE SEQUENCE</scope>
    <source>
        <strain evidence="6">CHK195-6426</strain>
    </source>
</reference>
<keyword evidence="3" id="KW-0472">Membrane</keyword>
<dbReference type="Proteomes" id="UP000824265">
    <property type="component" value="Unassembled WGS sequence"/>
</dbReference>
<dbReference type="PROSITE" id="PS50005">
    <property type="entry name" value="TPR"/>
    <property type="match status" value="1"/>
</dbReference>
<dbReference type="InterPro" id="IPR059177">
    <property type="entry name" value="GH29D-like_dom"/>
</dbReference>
<protein>
    <submittedName>
        <fullName evidence="6">Chitobiase/beta-hexosaminidase C-terminal domain-containing protein</fullName>
    </submittedName>
</protein>
<dbReference type="InterPro" id="IPR019734">
    <property type="entry name" value="TPR_rpt"/>
</dbReference>
<name>A0A9D1R5N9_9FIRM</name>
<keyword evidence="3" id="KW-0812">Transmembrane</keyword>
<evidence type="ECO:0000256" key="2">
    <source>
        <dbReference type="SAM" id="MobiDB-lite"/>
    </source>
</evidence>
<evidence type="ECO:0000259" key="5">
    <source>
        <dbReference type="Pfam" id="PF13290"/>
    </source>
</evidence>
<dbReference type="EMBL" id="DXGH01000040">
    <property type="protein sequence ID" value="HIW81369.1"/>
    <property type="molecule type" value="Genomic_DNA"/>
</dbReference>
<accession>A0A9D1R5N9</accession>
<dbReference type="Pfam" id="PF13290">
    <property type="entry name" value="CHB_HEX_C_1"/>
    <property type="match status" value="1"/>
</dbReference>
<dbReference type="InterPro" id="IPR026876">
    <property type="entry name" value="Fn3_assoc_repeat"/>
</dbReference>
<dbReference type="InterPro" id="IPR011990">
    <property type="entry name" value="TPR-like_helical_dom_sf"/>
</dbReference>
<evidence type="ECO:0000313" key="6">
    <source>
        <dbReference type="EMBL" id="HIW81369.1"/>
    </source>
</evidence>
<evidence type="ECO:0000313" key="7">
    <source>
        <dbReference type="Proteomes" id="UP000824265"/>
    </source>
</evidence>
<feature type="repeat" description="TPR" evidence="1">
    <location>
        <begin position="113"/>
        <end position="146"/>
    </location>
</feature>
<evidence type="ECO:0000259" key="4">
    <source>
        <dbReference type="Pfam" id="PF13240"/>
    </source>
</evidence>